<dbReference type="GO" id="GO:0051707">
    <property type="term" value="P:response to other organism"/>
    <property type="evidence" value="ECO:0007669"/>
    <property type="project" value="UniProtKB-ARBA"/>
</dbReference>
<reference evidence="11" key="1">
    <citation type="journal article" date="2015" name="Nat. Genet.">
        <title>The pineapple genome and the evolution of CAM photosynthesis.</title>
        <authorList>
            <person name="Ming R."/>
            <person name="VanBuren R."/>
            <person name="Wai C.M."/>
            <person name="Tang H."/>
            <person name="Schatz M.C."/>
            <person name="Bowers J.E."/>
            <person name="Lyons E."/>
            <person name="Wang M.L."/>
            <person name="Chen J."/>
            <person name="Biggers E."/>
            <person name="Zhang J."/>
            <person name="Huang L."/>
            <person name="Zhang L."/>
            <person name="Miao W."/>
            <person name="Zhang J."/>
            <person name="Ye Z."/>
            <person name="Miao C."/>
            <person name="Lin Z."/>
            <person name="Wang H."/>
            <person name="Zhou H."/>
            <person name="Yim W.C."/>
            <person name="Priest H.D."/>
            <person name="Zheng C."/>
            <person name="Woodhouse M."/>
            <person name="Edger P.P."/>
            <person name="Guyot R."/>
            <person name="Guo H.B."/>
            <person name="Guo H."/>
            <person name="Zheng G."/>
            <person name="Singh R."/>
            <person name="Sharma A."/>
            <person name="Min X."/>
            <person name="Zheng Y."/>
            <person name="Lee H."/>
            <person name="Gurtowski J."/>
            <person name="Sedlazeck F.J."/>
            <person name="Harkess A."/>
            <person name="McKain M.R."/>
            <person name="Liao Z."/>
            <person name="Fang J."/>
            <person name="Liu J."/>
            <person name="Zhang X."/>
            <person name="Zhang Q."/>
            <person name="Hu W."/>
            <person name="Qin Y."/>
            <person name="Wang K."/>
            <person name="Chen L.Y."/>
            <person name="Shirley N."/>
            <person name="Lin Y.R."/>
            <person name="Liu L.Y."/>
            <person name="Hernandez A.G."/>
            <person name="Wright C.L."/>
            <person name="Bulone V."/>
            <person name="Tuskan G.A."/>
            <person name="Heath K."/>
            <person name="Zee F."/>
            <person name="Moore P.H."/>
            <person name="Sunkar R."/>
            <person name="Leebens-Mack J.H."/>
            <person name="Mockler T."/>
            <person name="Bennetzen J.L."/>
            <person name="Freeling M."/>
            <person name="Sankoff D."/>
            <person name="Paterson A.H."/>
            <person name="Zhu X."/>
            <person name="Yang X."/>
            <person name="Smith J.A."/>
            <person name="Cushman J.C."/>
            <person name="Paull R.E."/>
            <person name="Yu Q."/>
        </authorList>
    </citation>
    <scope>NUCLEOTIDE SEQUENCE [LARGE SCALE GENOMIC DNA]</scope>
    <source>
        <strain evidence="11">cv. F153</strain>
    </source>
</reference>
<dbReference type="GO" id="GO:0005524">
    <property type="term" value="F:ATP binding"/>
    <property type="evidence" value="ECO:0007669"/>
    <property type="project" value="UniProtKB-KW"/>
</dbReference>
<dbReference type="GO" id="GO:0043531">
    <property type="term" value="F:ADP binding"/>
    <property type="evidence" value="ECO:0007669"/>
    <property type="project" value="InterPro"/>
</dbReference>
<dbReference type="Gene3D" id="1.20.5.4130">
    <property type="match status" value="1"/>
</dbReference>
<dbReference type="Pfam" id="PF00931">
    <property type="entry name" value="NB-ARC"/>
    <property type="match status" value="1"/>
</dbReference>
<evidence type="ECO:0000256" key="6">
    <source>
        <dbReference type="ARBA" id="ARBA00022840"/>
    </source>
</evidence>
<evidence type="ECO:0000259" key="7">
    <source>
        <dbReference type="Pfam" id="PF00931"/>
    </source>
</evidence>
<dbReference type="GeneID" id="109711828"/>
<evidence type="ECO:0000256" key="4">
    <source>
        <dbReference type="ARBA" id="ARBA00022741"/>
    </source>
</evidence>
<evidence type="ECO:0000256" key="5">
    <source>
        <dbReference type="ARBA" id="ARBA00022821"/>
    </source>
</evidence>
<dbReference type="PANTHER" id="PTHR36766:SF40">
    <property type="entry name" value="DISEASE RESISTANCE PROTEIN RGA3"/>
    <property type="match status" value="1"/>
</dbReference>
<name>A0A6P5F3G8_ANACO</name>
<gene>
    <name evidence="12" type="primary">LOC109711828</name>
</gene>
<dbReference type="FunFam" id="3.40.50.300:FF:001091">
    <property type="entry name" value="Probable disease resistance protein At1g61300"/>
    <property type="match status" value="1"/>
</dbReference>
<feature type="domain" description="NB-ARC" evidence="7">
    <location>
        <begin position="217"/>
        <end position="399"/>
    </location>
</feature>
<dbReference type="Gene3D" id="3.40.50.300">
    <property type="entry name" value="P-loop containing nucleotide triphosphate hydrolases"/>
    <property type="match status" value="1"/>
</dbReference>
<evidence type="ECO:0000256" key="2">
    <source>
        <dbReference type="ARBA" id="ARBA00022614"/>
    </source>
</evidence>
<dbReference type="Proteomes" id="UP000515123">
    <property type="component" value="Linkage group 6"/>
</dbReference>
<dbReference type="InterPro" id="IPR032675">
    <property type="entry name" value="LRR_dom_sf"/>
</dbReference>
<evidence type="ECO:0000313" key="12">
    <source>
        <dbReference type="RefSeq" id="XP_020090686.1"/>
    </source>
</evidence>
<keyword evidence="5" id="KW-0611">Plant defense</keyword>
<feature type="domain" description="Disease resistance N-terminal" evidence="8">
    <location>
        <begin position="52"/>
        <end position="124"/>
    </location>
</feature>
<comment type="similarity">
    <text evidence="1">Belongs to the disease resistance NB-LRR family.</text>
</comment>
<dbReference type="Pfam" id="PF25019">
    <property type="entry name" value="LRR_R13L1-DRL21"/>
    <property type="match status" value="1"/>
</dbReference>
<evidence type="ECO:0000256" key="3">
    <source>
        <dbReference type="ARBA" id="ARBA00022737"/>
    </source>
</evidence>
<dbReference type="PRINTS" id="PR00364">
    <property type="entry name" value="DISEASERSIST"/>
</dbReference>
<dbReference type="SUPFAM" id="SSF52540">
    <property type="entry name" value="P-loop containing nucleoside triphosphate hydrolases"/>
    <property type="match status" value="1"/>
</dbReference>
<evidence type="ECO:0000259" key="8">
    <source>
        <dbReference type="Pfam" id="PF18052"/>
    </source>
</evidence>
<dbReference type="GO" id="GO:0006952">
    <property type="term" value="P:defense response"/>
    <property type="evidence" value="ECO:0007669"/>
    <property type="project" value="UniProtKB-KW"/>
</dbReference>
<organism evidence="11 12">
    <name type="scientific">Ananas comosus</name>
    <name type="common">Pineapple</name>
    <name type="synonym">Ananas ananas</name>
    <dbReference type="NCBI Taxonomy" id="4615"/>
    <lineage>
        <taxon>Eukaryota</taxon>
        <taxon>Viridiplantae</taxon>
        <taxon>Streptophyta</taxon>
        <taxon>Embryophyta</taxon>
        <taxon>Tracheophyta</taxon>
        <taxon>Spermatophyta</taxon>
        <taxon>Magnoliopsida</taxon>
        <taxon>Liliopsida</taxon>
        <taxon>Poales</taxon>
        <taxon>Bromeliaceae</taxon>
        <taxon>Bromelioideae</taxon>
        <taxon>Ananas</taxon>
    </lineage>
</organism>
<keyword evidence="2" id="KW-0433">Leucine-rich repeat</keyword>
<dbReference type="InterPro" id="IPR036388">
    <property type="entry name" value="WH-like_DNA-bd_sf"/>
</dbReference>
<dbReference type="InterPro" id="IPR027417">
    <property type="entry name" value="P-loop_NTPase"/>
</dbReference>
<keyword evidence="11" id="KW-1185">Reference proteome</keyword>
<feature type="domain" description="R13L1/DRL21-like LRR repeat region" evidence="10">
    <location>
        <begin position="749"/>
        <end position="872"/>
    </location>
</feature>
<accession>A0A6P5F3G8</accession>
<keyword evidence="6" id="KW-0067">ATP-binding</keyword>
<dbReference type="OrthoDB" id="6161812at2759"/>
<keyword evidence="4" id="KW-0547">Nucleotide-binding</keyword>
<dbReference type="Pfam" id="PF18052">
    <property type="entry name" value="Rx_N"/>
    <property type="match status" value="1"/>
</dbReference>
<evidence type="ECO:0000259" key="9">
    <source>
        <dbReference type="Pfam" id="PF23559"/>
    </source>
</evidence>
<proteinExistence type="inferred from homology"/>
<keyword evidence="3" id="KW-0677">Repeat</keyword>
<dbReference type="SUPFAM" id="SSF52058">
    <property type="entry name" value="L domain-like"/>
    <property type="match status" value="1"/>
</dbReference>
<dbReference type="InterPro" id="IPR058922">
    <property type="entry name" value="WHD_DRP"/>
</dbReference>
<evidence type="ECO:0000256" key="1">
    <source>
        <dbReference type="ARBA" id="ARBA00008894"/>
    </source>
</evidence>
<dbReference type="Gene3D" id="1.10.10.10">
    <property type="entry name" value="Winged helix-like DNA-binding domain superfamily/Winged helix DNA-binding domain"/>
    <property type="match status" value="1"/>
</dbReference>
<dbReference type="PANTHER" id="PTHR36766">
    <property type="entry name" value="PLANT BROAD-SPECTRUM MILDEW RESISTANCE PROTEIN RPW8"/>
    <property type="match status" value="1"/>
</dbReference>
<dbReference type="Gene3D" id="3.80.10.10">
    <property type="entry name" value="Ribonuclease Inhibitor"/>
    <property type="match status" value="4"/>
</dbReference>
<dbReference type="RefSeq" id="XP_020090686.1">
    <property type="nucleotide sequence ID" value="XM_020235097.1"/>
</dbReference>
<feature type="domain" description="Disease resistance protein winged helix" evidence="9">
    <location>
        <begin position="484"/>
        <end position="549"/>
    </location>
</feature>
<evidence type="ECO:0000313" key="11">
    <source>
        <dbReference type="Proteomes" id="UP000515123"/>
    </source>
</evidence>
<dbReference type="InterPro" id="IPR041118">
    <property type="entry name" value="Rx_N"/>
</dbReference>
<evidence type="ECO:0000259" key="10">
    <source>
        <dbReference type="Pfam" id="PF25019"/>
    </source>
</evidence>
<dbReference type="InterPro" id="IPR002182">
    <property type="entry name" value="NB-ARC"/>
</dbReference>
<reference evidence="12" key="2">
    <citation type="submission" date="2025-08" db="UniProtKB">
        <authorList>
            <consortium name="RefSeq"/>
        </authorList>
    </citation>
    <scope>IDENTIFICATION</scope>
    <source>
        <tissue evidence="12">Leaf</tissue>
    </source>
</reference>
<sequence>MLHYPRGPDASPIIVYVVVKKHSSSGMALAFIASSAASAIIENLVNMGFSYVGNHQAPRGMEEELQRLRQALPQIKAILGAVEGEQQMAERNEALEAWMWQFRDAVEEAEDVLDEVEYYEIEKRVQAPDDQVRGTISKLKRKISSFVSPSFRNDTLKRLSEAVKGLDRVAAGMGPCLQLVGGLSGYGVKRRQFDEIRNSRETSSFLLEKEVLGRKTESDKIIEWLIKPTSDEPESLATADISVFSIVGIGGMGKTTLAQLIYRNERVQQYFDQTMWVCVSDIFDAAVLTSKILQEMTKHSPNAQNLNTLQEMLIEKLISKRFLLVLDDVWNDDNRMEWEKFVAPLKFGRRGSKILLTTRMDSVADMVARVVECKKEYLKLEGLKESDYMLLFNKHAFANVDPNDHKNLQSIGKQIAEKFRGCPLVAKVMGGLLNSCMDYNYWKRMLSDNIVNLQQGVNGTMEVLKLSYHHLPTDLQLCFRHCSLFPQDHHFEGSELIYMWMGLGFVRQCGNQSPEDIGKEYLAQLTRKSFFDILYEDVYVMHDLLHDLAQSVSSKECLRRKGDSLRDISKTIRHVSIETTSSLLIREISCLKNLRTRTLILHIKKDRNRDIDHALILGHVLKELKSLRLLCITADYLCKLPDALDTLIHLRYLSFQPESDFNKNLPEWFSQSVCRLYHLQVLDIRFPPEMIWNIDKNSITEINGLSDLVNLRLLNVPHGLMTKIRWIGKLTSLQKLRNFHIRVESGYKIGELKDLAELSEIDVGNLENVRSSEEAVESKLNEKENLSSLSLNWSGGRSSAPEVDEQLLDNLRPHINLQTLSIEGYIGVRYPCWMTDFCLPNLTSIHLRCSRLEQFPPLGQLPLLRNLGLFNMAAIKRVDWSVYGSADGCAFPFLEKMTCFTMPAWEEWLTAADGCPFPQLKILNISDCPNLRGMPTLPLSLRELTIHNVGITAIPAMYRDNSNDNNSASSFELAPSLCIENSPSLPSIDGFLLQQQEYFQALRILSIERCERLVHLPPEWYANLFSLERLTIIKCPKLITCEIQDSNLPSAIQSLSFGLCGGLYASLLGRLPYLASLTSLTLHECAITTSLPEAEVFARLASLSRLQIWNCKELASFGGIEALASLKYLSVKRCDKLITVSLLQPPLGADVSQGGAVASSLRLDHLDIDQQSLLSMEPLRNLSSTRILTLAGSSQLTSLPEQWLLQNRSSLQCLIIRNAASLQSLPPSMTSLYSLQKLTLYWARSIQSLPEFPASLSSLTIGGCHPVLEERCQKDTGLDWPKIANIPHVTITKE</sequence>
<dbReference type="InterPro" id="IPR056789">
    <property type="entry name" value="LRR_R13L1-DRL21"/>
</dbReference>
<protein>
    <submittedName>
        <fullName evidence="12">Disease resistance protein RGA2-like isoform X1</fullName>
    </submittedName>
</protein>
<dbReference type="SUPFAM" id="SSF52047">
    <property type="entry name" value="RNI-like"/>
    <property type="match status" value="2"/>
</dbReference>
<dbReference type="Pfam" id="PF23559">
    <property type="entry name" value="WHD_DRP"/>
    <property type="match status" value="1"/>
</dbReference>